<comment type="subcellular location">
    <subcellularLocation>
        <location evidence="1">Mitochondrion inner membrane</location>
    </subcellularLocation>
</comment>
<evidence type="ECO:0000256" key="7">
    <source>
        <dbReference type="ARBA" id="ARBA00023136"/>
    </source>
</evidence>
<dbReference type="AlphaFoldDB" id="A0AAU9ITI7"/>
<evidence type="ECO:0000256" key="4">
    <source>
        <dbReference type="ARBA" id="ARBA00022792"/>
    </source>
</evidence>
<keyword evidence="5" id="KW-1133">Transmembrane helix</keyword>
<keyword evidence="7" id="KW-0472">Membrane</keyword>
<accession>A0AAU9ITI7</accession>
<dbReference type="Pfam" id="PF09731">
    <property type="entry name" value="Mitofilin"/>
    <property type="match status" value="1"/>
</dbReference>
<dbReference type="InterPro" id="IPR019133">
    <property type="entry name" value="MIC60"/>
</dbReference>
<proteinExistence type="inferred from homology"/>
<protein>
    <recommendedName>
        <fullName evidence="11">MICOS complex subunit MIC60</fullName>
    </recommendedName>
</protein>
<gene>
    <name evidence="9" type="ORF">BSTOLATCC_MIC12831</name>
</gene>
<keyword evidence="10" id="KW-1185">Reference proteome</keyword>
<comment type="similarity">
    <text evidence="2">Belongs to the MICOS complex subunit Mic60 family.</text>
</comment>
<evidence type="ECO:0000256" key="3">
    <source>
        <dbReference type="ARBA" id="ARBA00022692"/>
    </source>
</evidence>
<evidence type="ECO:0000313" key="10">
    <source>
        <dbReference type="Proteomes" id="UP001162131"/>
    </source>
</evidence>
<evidence type="ECO:0000313" key="9">
    <source>
        <dbReference type="EMBL" id="CAG9315055.1"/>
    </source>
</evidence>
<dbReference type="GO" id="GO:0061617">
    <property type="term" value="C:MICOS complex"/>
    <property type="evidence" value="ECO:0007669"/>
    <property type="project" value="TreeGrafter"/>
</dbReference>
<keyword evidence="4" id="KW-0999">Mitochondrion inner membrane</keyword>
<organism evidence="9 10">
    <name type="scientific">Blepharisma stoltei</name>
    <dbReference type="NCBI Taxonomy" id="1481888"/>
    <lineage>
        <taxon>Eukaryota</taxon>
        <taxon>Sar</taxon>
        <taxon>Alveolata</taxon>
        <taxon>Ciliophora</taxon>
        <taxon>Postciliodesmatophora</taxon>
        <taxon>Heterotrichea</taxon>
        <taxon>Heterotrichida</taxon>
        <taxon>Blepharismidae</taxon>
        <taxon>Blepharisma</taxon>
    </lineage>
</organism>
<evidence type="ECO:0000256" key="1">
    <source>
        <dbReference type="ARBA" id="ARBA00004273"/>
    </source>
</evidence>
<dbReference type="PANTHER" id="PTHR15415:SF7">
    <property type="entry name" value="MICOS COMPLEX SUBUNIT MIC60"/>
    <property type="match status" value="1"/>
</dbReference>
<name>A0AAU9ITI7_9CILI</name>
<evidence type="ECO:0000256" key="2">
    <source>
        <dbReference type="ARBA" id="ARBA00010877"/>
    </source>
</evidence>
<comment type="caution">
    <text evidence="9">The sequence shown here is derived from an EMBL/GenBank/DDBJ whole genome shotgun (WGS) entry which is preliminary data.</text>
</comment>
<dbReference type="EMBL" id="CAJZBQ010000013">
    <property type="protein sequence ID" value="CAG9315055.1"/>
    <property type="molecule type" value="Genomic_DNA"/>
</dbReference>
<keyword evidence="3" id="KW-0812">Transmembrane</keyword>
<evidence type="ECO:0008006" key="11">
    <source>
        <dbReference type="Google" id="ProtNLM"/>
    </source>
</evidence>
<dbReference type="PANTHER" id="PTHR15415">
    <property type="entry name" value="MITOFILIN"/>
    <property type="match status" value="1"/>
</dbReference>
<keyword evidence="6" id="KW-0496">Mitochondrion</keyword>
<evidence type="ECO:0000256" key="8">
    <source>
        <dbReference type="SAM" id="Coils"/>
    </source>
</evidence>
<sequence length="537" mass="62832">MWRGTRRQFSSPIVLLGASGGKRAIYTLAFAGISGIYGLFFERENKNQNNELQQPPLEYIKDPDFEETHHTNIEEFVFNQIPGINDKQRFMDFICENLNCSKLSIDINDKKSNSVAIDAENDTNKEVSFDNSKNDQNKNDKIEKATIVKAENLVKISEAKEESHENQSNLFIANGNQEKAHSFAELEKDLQKSENLNSEVIHKMISSSIEEYLQKLKQDLEKDHEEKELRNFNIFFEKSKEIKRSYKEKLKEVIKKHEEEMKMALEQRDHSWEERIEKEVTDAETHFWKQAKINESYIIQQATLELIEKHEQEIREINKKFEKITEERLKQLDEILGKINDMESSQKRHYNIISKLNQVHELHIHIENLQRKVNSGQETLNYDLAALKDLAKEDEKINSVLASIEDDYKEIIEHGIPTMSQLLKVFKEFANNNKKNTPLKSDNWWSYLSTSFTYLFTRSNKEETDRKGNLLLLQEAESALEKGDLKAFTHNLESLKGLKQEEFSKILKDAFLRQRFLNFLEILSSESISLVKSLTSQ</sequence>
<feature type="coiled-coil region" evidence="8">
    <location>
        <begin position="147"/>
        <end position="203"/>
    </location>
</feature>
<dbReference type="GO" id="GO:0042407">
    <property type="term" value="P:cristae formation"/>
    <property type="evidence" value="ECO:0007669"/>
    <property type="project" value="TreeGrafter"/>
</dbReference>
<feature type="coiled-coil region" evidence="8">
    <location>
        <begin position="300"/>
        <end position="327"/>
    </location>
</feature>
<dbReference type="Proteomes" id="UP001162131">
    <property type="component" value="Unassembled WGS sequence"/>
</dbReference>
<evidence type="ECO:0000256" key="6">
    <source>
        <dbReference type="ARBA" id="ARBA00023128"/>
    </source>
</evidence>
<keyword evidence="8" id="KW-0175">Coiled coil</keyword>
<reference evidence="9" key="1">
    <citation type="submission" date="2021-09" db="EMBL/GenBank/DDBJ databases">
        <authorList>
            <consortium name="AG Swart"/>
            <person name="Singh M."/>
            <person name="Singh A."/>
            <person name="Seah K."/>
            <person name="Emmerich C."/>
        </authorList>
    </citation>
    <scope>NUCLEOTIDE SEQUENCE</scope>
    <source>
        <strain evidence="9">ATCC30299</strain>
    </source>
</reference>
<evidence type="ECO:0000256" key="5">
    <source>
        <dbReference type="ARBA" id="ARBA00022989"/>
    </source>
</evidence>